<dbReference type="STRING" id="118062.MCBB_0740"/>
<dbReference type="SUPFAM" id="SSF103473">
    <property type="entry name" value="MFS general substrate transporter"/>
    <property type="match status" value="1"/>
</dbReference>
<keyword evidence="1" id="KW-0812">Transmembrane</keyword>
<dbReference type="GeneID" id="30411594"/>
<proteinExistence type="predicted"/>
<organism evidence="3 4">
    <name type="scientific">Methanobacterium congolense</name>
    <dbReference type="NCBI Taxonomy" id="118062"/>
    <lineage>
        <taxon>Archaea</taxon>
        <taxon>Methanobacteriati</taxon>
        <taxon>Methanobacteriota</taxon>
        <taxon>Methanomada group</taxon>
        <taxon>Methanobacteria</taxon>
        <taxon>Methanobacteriales</taxon>
        <taxon>Methanobacteriaceae</taxon>
        <taxon>Methanobacterium</taxon>
    </lineage>
</organism>
<feature type="transmembrane region" description="Helical" evidence="1">
    <location>
        <begin position="276"/>
        <end position="293"/>
    </location>
</feature>
<feature type="transmembrane region" description="Helical" evidence="1">
    <location>
        <begin position="43"/>
        <end position="65"/>
    </location>
</feature>
<dbReference type="InterPro" id="IPR011701">
    <property type="entry name" value="MFS"/>
</dbReference>
<reference evidence="3" key="1">
    <citation type="submission" date="2016-08" db="EMBL/GenBank/DDBJ databases">
        <authorList>
            <person name="Seilhamer J.J."/>
        </authorList>
    </citation>
    <scope>NUCLEOTIDE SEQUENCE [LARGE SCALE GENOMIC DNA]</scope>
    <source>
        <strain evidence="3">Buetzberg</strain>
    </source>
</reference>
<dbReference type="PANTHER" id="PTHR23531">
    <property type="entry name" value="QUINOLENE RESISTANCE PROTEIN NORA"/>
    <property type="match status" value="1"/>
</dbReference>
<evidence type="ECO:0000259" key="2">
    <source>
        <dbReference type="PROSITE" id="PS50850"/>
    </source>
</evidence>
<dbReference type="AlphaFoldDB" id="A0A1D3L0W2"/>
<dbReference type="InterPro" id="IPR036259">
    <property type="entry name" value="MFS_trans_sf"/>
</dbReference>
<dbReference type="KEGG" id="mcub:MCBB_0740"/>
<evidence type="ECO:0000313" key="4">
    <source>
        <dbReference type="Proteomes" id="UP000094707"/>
    </source>
</evidence>
<evidence type="ECO:0000313" key="3">
    <source>
        <dbReference type="EMBL" id="SCG85311.1"/>
    </source>
</evidence>
<accession>A0A1D3L0W2</accession>
<dbReference type="OrthoDB" id="77371at2157"/>
<feature type="transmembrane region" description="Helical" evidence="1">
    <location>
        <begin position="339"/>
        <end position="361"/>
    </location>
</feature>
<dbReference type="Pfam" id="PF07690">
    <property type="entry name" value="MFS_1"/>
    <property type="match status" value="1"/>
</dbReference>
<feature type="transmembrane region" description="Helical" evidence="1">
    <location>
        <begin position="12"/>
        <end position="37"/>
    </location>
</feature>
<feature type="transmembrane region" description="Helical" evidence="1">
    <location>
        <begin position="299"/>
        <end position="318"/>
    </location>
</feature>
<keyword evidence="1" id="KW-0472">Membrane</keyword>
<feature type="transmembrane region" description="Helical" evidence="1">
    <location>
        <begin position="101"/>
        <end position="124"/>
    </location>
</feature>
<dbReference type="Proteomes" id="UP000094707">
    <property type="component" value="Chromosome I"/>
</dbReference>
<feature type="transmembrane region" description="Helical" evidence="1">
    <location>
        <begin position="77"/>
        <end position="95"/>
    </location>
</feature>
<sequence length="396" mass="43636">MNKEKLWTKEFITLSVVNFLIALIFYLLLVTIASYAITRFHTSTGVAGLVSSIFVIGALFGRLGIGRIIDDVENRKILIVSIIFFAIPSALYFVATSLPSLIFIRILQGMAFGVATTTIATIVAQILPANRLGEGLSYFSISIILATALGPFIGILLTEYADFNVIFIFNLILVIFCFFMSFAVKEPAHKISKPDKIKGAKIFKISNYLEFKAIPISIIALIISFAYSGVLTFISIYAEQINLVNAASFYFIVFAVTVVVSRPFSGRLMDAKGANIVMYPCFFIFAIAMFLFSQANFGLALLLAGALFGLGFGNLQSISQAIAIQVAPPHKLGLATATYYMFYDMGFGVGPYLFGFFIPFLGYRGSYSTMVMVILATIVLYYFLHGRKEKQLITVK</sequence>
<feature type="transmembrane region" description="Helical" evidence="1">
    <location>
        <begin position="243"/>
        <end position="264"/>
    </location>
</feature>
<dbReference type="CDD" id="cd17489">
    <property type="entry name" value="MFS_YfcJ_like"/>
    <property type="match status" value="1"/>
</dbReference>
<evidence type="ECO:0000256" key="1">
    <source>
        <dbReference type="SAM" id="Phobius"/>
    </source>
</evidence>
<name>A0A1D3L0W2_9EURY</name>
<feature type="transmembrane region" description="Helical" evidence="1">
    <location>
        <begin position="136"/>
        <end position="157"/>
    </location>
</feature>
<dbReference type="RefSeq" id="WP_071906496.1">
    <property type="nucleotide sequence ID" value="NZ_LT607756.1"/>
</dbReference>
<dbReference type="InterPro" id="IPR052714">
    <property type="entry name" value="MFS_Exporter"/>
</dbReference>
<dbReference type="EMBL" id="LT607756">
    <property type="protein sequence ID" value="SCG85311.1"/>
    <property type="molecule type" value="Genomic_DNA"/>
</dbReference>
<dbReference type="GO" id="GO:0022857">
    <property type="term" value="F:transmembrane transporter activity"/>
    <property type="evidence" value="ECO:0007669"/>
    <property type="project" value="InterPro"/>
</dbReference>
<feature type="transmembrane region" description="Helical" evidence="1">
    <location>
        <begin position="367"/>
        <end position="384"/>
    </location>
</feature>
<dbReference type="Gene3D" id="1.20.1250.20">
    <property type="entry name" value="MFS general substrate transporter like domains"/>
    <property type="match status" value="1"/>
</dbReference>
<feature type="transmembrane region" description="Helical" evidence="1">
    <location>
        <begin position="163"/>
        <end position="184"/>
    </location>
</feature>
<gene>
    <name evidence="3" type="primary">ywoG</name>
    <name evidence="3" type="ORF">MCBB_0740</name>
</gene>
<dbReference type="PATRIC" id="fig|129848.4.peg.745"/>
<feature type="domain" description="Major facilitator superfamily (MFS) profile" evidence="2">
    <location>
        <begin position="10"/>
        <end position="389"/>
    </location>
</feature>
<keyword evidence="1" id="KW-1133">Transmembrane helix</keyword>
<dbReference type="PROSITE" id="PS50850">
    <property type="entry name" value="MFS"/>
    <property type="match status" value="1"/>
</dbReference>
<protein>
    <submittedName>
        <fullName evidence="3">Putative MFS-type transporter YwoG</fullName>
    </submittedName>
</protein>
<dbReference type="PANTHER" id="PTHR23531:SF2">
    <property type="entry name" value="PERMEASE"/>
    <property type="match status" value="1"/>
</dbReference>
<dbReference type="InterPro" id="IPR020846">
    <property type="entry name" value="MFS_dom"/>
</dbReference>
<feature type="transmembrane region" description="Helical" evidence="1">
    <location>
        <begin position="213"/>
        <end position="237"/>
    </location>
</feature>
<keyword evidence="4" id="KW-1185">Reference proteome</keyword>